<dbReference type="AlphaFoldDB" id="A0A177NK72"/>
<dbReference type="STRING" id="702114.A1355_06955"/>
<gene>
    <name evidence="3" type="ORF">A1355_06955</name>
</gene>
<feature type="region of interest" description="Disordered" evidence="1">
    <location>
        <begin position="72"/>
        <end position="137"/>
    </location>
</feature>
<dbReference type="EMBL" id="LUUK01000175">
    <property type="protein sequence ID" value="OAI17813.1"/>
    <property type="molecule type" value="Genomic_DNA"/>
</dbReference>
<proteinExistence type="predicted"/>
<feature type="signal peptide" evidence="2">
    <location>
        <begin position="1"/>
        <end position="29"/>
    </location>
</feature>
<feature type="compositionally biased region" description="Polar residues" evidence="1">
    <location>
        <begin position="91"/>
        <end position="104"/>
    </location>
</feature>
<name>A0A177NK72_9GAMM</name>
<sequence length="355" mass="39041">MQQMNPRRSALISGLAIGAIIVAAPTARAADQAGKPETKSDTTAAKPVQTATKALKLGGPGIEQERSFPKIVSGKWTGPKTADGQPDVQGHWSNTIANHNNFTDPQGGILNDPNPNRVAKSPREERAPSRVSDPADGQVPFQPWALEKVKDFQAHFHDPVKPEYIEPLARCAPAGIPKSLYWHGYEIGQYPGYVLFQFNSGTRIIHLDGKPHLPDNIKLWNGDSRGHWEGNTLVVDVTNQNGKALFGRSGEFISENGHITERYIFSNDGDRYTYEATLTDPTVYTRPFTVTVPARKWTAKDQPNGWHFEVEPANYVGNEKLKEPILDQYERVCAENNGGFGLVAADAPAPESPKK</sequence>
<evidence type="ECO:0000256" key="1">
    <source>
        <dbReference type="SAM" id="MobiDB-lite"/>
    </source>
</evidence>
<evidence type="ECO:0000313" key="3">
    <source>
        <dbReference type="EMBL" id="OAI17813.1"/>
    </source>
</evidence>
<protein>
    <submittedName>
        <fullName evidence="3">Uncharacterized protein</fullName>
    </submittedName>
</protein>
<organism evidence="3 4">
    <name type="scientific">Methylomonas koyamae</name>
    <dbReference type="NCBI Taxonomy" id="702114"/>
    <lineage>
        <taxon>Bacteria</taxon>
        <taxon>Pseudomonadati</taxon>
        <taxon>Pseudomonadota</taxon>
        <taxon>Gammaproteobacteria</taxon>
        <taxon>Methylococcales</taxon>
        <taxon>Methylococcaceae</taxon>
        <taxon>Methylomonas</taxon>
    </lineage>
</organism>
<keyword evidence="2" id="KW-0732">Signal</keyword>
<evidence type="ECO:0000313" key="4">
    <source>
        <dbReference type="Proteomes" id="UP000077628"/>
    </source>
</evidence>
<dbReference type="Proteomes" id="UP000077628">
    <property type="component" value="Unassembled WGS sequence"/>
</dbReference>
<reference evidence="4" key="1">
    <citation type="submission" date="2016-03" db="EMBL/GenBank/DDBJ databases">
        <authorList>
            <person name="Heylen K."/>
            <person name="De Vos P."/>
            <person name="Vekeman B."/>
        </authorList>
    </citation>
    <scope>NUCLEOTIDE SEQUENCE [LARGE SCALE GENOMIC DNA]</scope>
    <source>
        <strain evidence="4">R-45383</strain>
    </source>
</reference>
<comment type="caution">
    <text evidence="3">The sequence shown here is derived from an EMBL/GenBank/DDBJ whole genome shotgun (WGS) entry which is preliminary data.</text>
</comment>
<keyword evidence="4" id="KW-1185">Reference proteome</keyword>
<evidence type="ECO:0000256" key="2">
    <source>
        <dbReference type="SAM" id="SignalP"/>
    </source>
</evidence>
<feature type="chain" id="PRO_5008069263" evidence="2">
    <location>
        <begin position="30"/>
        <end position="355"/>
    </location>
</feature>
<dbReference type="RefSeq" id="WP_064029125.1">
    <property type="nucleotide sequence ID" value="NZ_LUUK01000175.1"/>
</dbReference>
<accession>A0A177NK72</accession>
<feature type="region of interest" description="Disordered" evidence="1">
    <location>
        <begin position="27"/>
        <end position="46"/>
    </location>
</feature>